<dbReference type="AlphaFoldDB" id="A0A5N6RF33"/>
<keyword evidence="2" id="KW-1185">Reference proteome</keyword>
<dbReference type="EMBL" id="CM017326">
    <property type="protein sequence ID" value="KAE8077224.1"/>
    <property type="molecule type" value="Genomic_DNA"/>
</dbReference>
<accession>A0A5N6RF33</accession>
<evidence type="ECO:0000313" key="2">
    <source>
        <dbReference type="Proteomes" id="UP000327013"/>
    </source>
</evidence>
<name>A0A5N6RF33_9ROSI</name>
<reference evidence="1 2" key="1">
    <citation type="submission" date="2019-06" db="EMBL/GenBank/DDBJ databases">
        <title>A chromosomal-level reference genome of Carpinus fangiana (Coryloideae, Betulaceae).</title>
        <authorList>
            <person name="Yang X."/>
            <person name="Wang Z."/>
            <person name="Zhang L."/>
            <person name="Hao G."/>
            <person name="Liu J."/>
            <person name="Yang Y."/>
        </authorList>
    </citation>
    <scope>NUCLEOTIDE SEQUENCE [LARGE SCALE GENOMIC DNA]</scope>
    <source>
        <strain evidence="1">Cfa_2016G</strain>
        <tissue evidence="1">Leaf</tissue>
    </source>
</reference>
<evidence type="ECO:0000313" key="1">
    <source>
        <dbReference type="EMBL" id="KAE8077224.1"/>
    </source>
</evidence>
<dbReference type="Proteomes" id="UP000327013">
    <property type="component" value="Chromosome 6"/>
</dbReference>
<gene>
    <name evidence="1" type="ORF">FH972_015804</name>
</gene>
<sequence length="87" mass="9468">MHRDRIWQEGESAGVGPCPARLQHRVGPCILPGEIRTQGIFGSSMEGVLEDHNHGDPHQRLDPTEKGGCLGWGILLWTLASTPSSKT</sequence>
<proteinExistence type="predicted"/>
<organism evidence="1 2">
    <name type="scientific">Carpinus fangiana</name>
    <dbReference type="NCBI Taxonomy" id="176857"/>
    <lineage>
        <taxon>Eukaryota</taxon>
        <taxon>Viridiplantae</taxon>
        <taxon>Streptophyta</taxon>
        <taxon>Embryophyta</taxon>
        <taxon>Tracheophyta</taxon>
        <taxon>Spermatophyta</taxon>
        <taxon>Magnoliopsida</taxon>
        <taxon>eudicotyledons</taxon>
        <taxon>Gunneridae</taxon>
        <taxon>Pentapetalae</taxon>
        <taxon>rosids</taxon>
        <taxon>fabids</taxon>
        <taxon>Fagales</taxon>
        <taxon>Betulaceae</taxon>
        <taxon>Carpinus</taxon>
    </lineage>
</organism>
<protein>
    <submittedName>
        <fullName evidence="1">Uncharacterized protein</fullName>
    </submittedName>
</protein>